<feature type="region of interest" description="Disordered" evidence="1">
    <location>
        <begin position="42"/>
        <end position="63"/>
    </location>
</feature>
<organism evidence="2 3">
    <name type="scientific">Allomuricauda ruestringensis (strain DSM 13258 / CIP 107369 / LMG 19739 / B1)</name>
    <name type="common">Muricauda ruestringensis</name>
    <dbReference type="NCBI Taxonomy" id="886377"/>
    <lineage>
        <taxon>Bacteria</taxon>
        <taxon>Pseudomonadati</taxon>
        <taxon>Bacteroidota</taxon>
        <taxon>Flavobacteriia</taxon>
        <taxon>Flavobacteriales</taxon>
        <taxon>Flavobacteriaceae</taxon>
        <taxon>Flagellimonas</taxon>
    </lineage>
</organism>
<accession>G2PMF6</accession>
<protein>
    <submittedName>
        <fullName evidence="2">Uncharacterized protein</fullName>
    </submittedName>
</protein>
<dbReference type="EMBL" id="CP002999">
    <property type="protein sequence ID" value="AEM72289.1"/>
    <property type="molecule type" value="Genomic_DNA"/>
</dbReference>
<proteinExistence type="predicted"/>
<gene>
    <name evidence="2" type="ordered locus">Murru_3270</name>
</gene>
<keyword evidence="3" id="KW-1185">Reference proteome</keyword>
<dbReference type="HOGENOM" id="CLU_1388869_0_0_10"/>
<name>G2PMF6_ALLRU</name>
<feature type="region of interest" description="Disordered" evidence="1">
    <location>
        <begin position="166"/>
        <end position="196"/>
    </location>
</feature>
<reference evidence="2 3" key="2">
    <citation type="journal article" date="2012" name="Stand. Genomic Sci.">
        <title>Complete genome sequence of the facultatively anaerobic, appendaged bacterium Muricauda ruestringensis type strain (B1(T)).</title>
        <authorList>
            <person name="Huntemann M."/>
            <person name="Teshima H."/>
            <person name="Lapidus A."/>
            <person name="Nolan M."/>
            <person name="Lucas S."/>
            <person name="Hammon N."/>
            <person name="Deshpande S."/>
            <person name="Cheng J.F."/>
            <person name="Tapia R."/>
            <person name="Goodwin L.A."/>
            <person name="Pitluck S."/>
            <person name="Liolios K."/>
            <person name="Pagani I."/>
            <person name="Ivanova N."/>
            <person name="Mavromatis K."/>
            <person name="Mikhailova N."/>
            <person name="Pati A."/>
            <person name="Chen A."/>
            <person name="Palaniappan K."/>
            <person name="Land M."/>
            <person name="Hauser L."/>
            <person name="Pan C."/>
            <person name="Brambilla E.M."/>
            <person name="Rohde M."/>
            <person name="Spring S."/>
            <person name="Goker M."/>
            <person name="Detter J.C."/>
            <person name="Bristow J."/>
            <person name="Eisen J.A."/>
            <person name="Markowitz V."/>
            <person name="Hugenholtz P."/>
            <person name="Kyrpides N.C."/>
            <person name="Klenk H.P."/>
            <person name="Woyke T."/>
        </authorList>
    </citation>
    <scope>NUCLEOTIDE SEQUENCE [LARGE SCALE GENOMIC DNA]</scope>
    <source>
        <strain evidence="3">DSM 13258 / LMG 19739 / B1</strain>
    </source>
</reference>
<feature type="compositionally biased region" description="Basic and acidic residues" evidence="1">
    <location>
        <begin position="185"/>
        <end position="196"/>
    </location>
</feature>
<sequence>MFFKNNRKNTNVFRDSPNQFCGKKVLSSEFSIQLSVLSGQSKSSNSSFRVKNREQRSKKQRTKTAALLGTRTKTSEVRSLELGVQSCKVGYSVIGLLQTANCLLPTDFQLPTSSIKFKNRKFVMICGICVKKVKGRRVKVEWLLIVYWLDMNFTYCSNQVQTQVSGSRTKSKGARRKNQGRCAVRHKDKDLWQPKT</sequence>
<reference evidence="3" key="1">
    <citation type="submission" date="2011-08" db="EMBL/GenBank/DDBJ databases">
        <title>The complete genome of Muricauda ruestringensis DSM 13258.</title>
        <authorList>
            <person name="Lucas S."/>
            <person name="Han J."/>
            <person name="Lapidus A."/>
            <person name="Bruce D."/>
            <person name="Goodwin L."/>
            <person name="Pitluck S."/>
            <person name="Peters L."/>
            <person name="Kyrpides N."/>
            <person name="Mavromatis K."/>
            <person name="Ivanova N."/>
            <person name="Ovchinnikova G."/>
            <person name="Teshima H."/>
            <person name="Detter J.C."/>
            <person name="Tapia R."/>
            <person name="Han C."/>
            <person name="Land M."/>
            <person name="Hauser L."/>
            <person name="Markowitz V."/>
            <person name="Cheng J.-F."/>
            <person name="Hugenholtz P."/>
            <person name="Woyke T."/>
            <person name="Wu D."/>
            <person name="Spring S."/>
            <person name="Schroeder M."/>
            <person name="Brambilla E."/>
            <person name="Klenk H.-P."/>
            <person name="Eisen J.A."/>
        </authorList>
    </citation>
    <scope>NUCLEOTIDE SEQUENCE [LARGE SCALE GENOMIC DNA]</scope>
    <source>
        <strain evidence="3">DSM 13258 / LMG 19739 / B1</strain>
    </source>
</reference>
<evidence type="ECO:0000313" key="2">
    <source>
        <dbReference type="EMBL" id="AEM72289.1"/>
    </source>
</evidence>
<evidence type="ECO:0000313" key="3">
    <source>
        <dbReference type="Proteomes" id="UP000008908"/>
    </source>
</evidence>
<evidence type="ECO:0000256" key="1">
    <source>
        <dbReference type="SAM" id="MobiDB-lite"/>
    </source>
</evidence>
<feature type="compositionally biased region" description="Basic residues" evidence="1">
    <location>
        <begin position="169"/>
        <end position="184"/>
    </location>
</feature>
<dbReference type="Proteomes" id="UP000008908">
    <property type="component" value="Chromosome"/>
</dbReference>
<dbReference type="AlphaFoldDB" id="G2PMF6"/>
<dbReference type="KEGG" id="mrs:Murru_3270"/>